<dbReference type="EMBL" id="JAICBX010000001">
    <property type="protein sequence ID" value="MBW8636429.1"/>
    <property type="molecule type" value="Genomic_DNA"/>
</dbReference>
<dbReference type="RefSeq" id="WP_220227113.1">
    <property type="nucleotide sequence ID" value="NZ_JAICBX010000001.1"/>
</dbReference>
<dbReference type="SUPFAM" id="SSF110857">
    <property type="entry name" value="Gamma-glutamyl cyclotransferase-like"/>
    <property type="match status" value="1"/>
</dbReference>
<organism evidence="1 2">
    <name type="scientific">Flavimaribacter sediminis</name>
    <dbReference type="NCBI Taxonomy" id="2865987"/>
    <lineage>
        <taxon>Bacteria</taxon>
        <taxon>Pseudomonadati</taxon>
        <taxon>Pseudomonadota</taxon>
        <taxon>Alphaproteobacteria</taxon>
        <taxon>Hyphomicrobiales</taxon>
        <taxon>Rhizobiaceae</taxon>
        <taxon>Flavimaribacter</taxon>
    </lineage>
</organism>
<dbReference type="Proteomes" id="UP001196509">
    <property type="component" value="Unassembled WGS sequence"/>
</dbReference>
<evidence type="ECO:0000313" key="2">
    <source>
        <dbReference type="Proteomes" id="UP001196509"/>
    </source>
</evidence>
<keyword evidence="2" id="KW-1185">Reference proteome</keyword>
<dbReference type="InterPro" id="IPR036568">
    <property type="entry name" value="GGCT-like_sf"/>
</dbReference>
<evidence type="ECO:0000313" key="1">
    <source>
        <dbReference type="EMBL" id="MBW8636429.1"/>
    </source>
</evidence>
<reference evidence="1" key="1">
    <citation type="submission" date="2021-08" db="EMBL/GenBank/DDBJ databases">
        <title>Hoeflea bacterium WL0058 sp. nov., isolated from the sediment.</title>
        <authorList>
            <person name="Wang L."/>
            <person name="Zhang D."/>
        </authorList>
    </citation>
    <scope>NUCLEOTIDE SEQUENCE</scope>
    <source>
        <strain evidence="1">WL0058</strain>
    </source>
</reference>
<dbReference type="InterPro" id="IPR013024">
    <property type="entry name" value="GGCT-like"/>
</dbReference>
<gene>
    <name evidence="1" type="ORF">K1W69_04440</name>
</gene>
<proteinExistence type="predicted"/>
<dbReference type="Gene3D" id="3.10.490.10">
    <property type="entry name" value="Gamma-glutamyl cyclotransferase-like"/>
    <property type="match status" value="1"/>
</dbReference>
<sequence>MTAEQSPVTDMNELRELAEEGRLVAYFGYGSLVNRRTLRTAFLGASAARVTGWRRCWRPRDPELAALGHDASLLSARPQEGFVVEGLVVYDRLDHLPEVDRRETGYNRVSVAPDRLDFVGGALADCPVYIYEAKTNDAVDDPGHPILQSYLDAVLQGFLVEFGEAGVRGFVENTLGFERPVQRDRKSPIYPRSVELSAAETDLFDGLLLRRGVTWLD</sequence>
<comment type="caution">
    <text evidence="1">The sequence shown here is derived from an EMBL/GenBank/DDBJ whole genome shotgun (WGS) entry which is preliminary data.</text>
</comment>
<dbReference type="CDD" id="cd06661">
    <property type="entry name" value="GGCT_like"/>
    <property type="match status" value="1"/>
</dbReference>
<dbReference type="AlphaFoldDB" id="A0AAE3CZ88"/>
<name>A0AAE3CZ88_9HYPH</name>
<accession>A0AAE3CZ88</accession>
<protein>
    <submittedName>
        <fullName evidence="1">Gamma-glutamylcyclotransferase</fullName>
    </submittedName>
</protein>